<dbReference type="AlphaFoldDB" id="A0A2G9X2A4"/>
<sequence>MARIADTALSLEPRYPDVFDWPIYRVIAAAETVQEDRRNEIRGQAVAVSVGFSGDKKAFEGI</sequence>
<accession>A0A2G9X2A4</accession>
<gene>
    <name evidence="1" type="ORF">CJ014_00840</name>
</gene>
<evidence type="ECO:0000313" key="1">
    <source>
        <dbReference type="EMBL" id="PIP00683.1"/>
    </source>
</evidence>
<protein>
    <submittedName>
        <fullName evidence="1">Uncharacterized protein</fullName>
    </submittedName>
</protein>
<evidence type="ECO:0000313" key="2">
    <source>
        <dbReference type="Proteomes" id="UP000231070"/>
    </source>
</evidence>
<reference evidence="1 2" key="1">
    <citation type="submission" date="2017-08" db="EMBL/GenBank/DDBJ databases">
        <title>Pleomorphomonas carboxidotrophicus sp. nov., a new mesophilic hydrogenogenic carboxidotroph.</title>
        <authorList>
            <person name="Esquivel-Elizondo S."/>
            <person name="Krajmalnik-Brown R."/>
            <person name="Maldonado J."/>
        </authorList>
    </citation>
    <scope>NUCLEOTIDE SEQUENCE [LARGE SCALE GENOMIC DNA]</scope>
    <source>
        <strain evidence="1 2">SVCO-16</strain>
    </source>
</reference>
<proteinExistence type="predicted"/>
<organism evidence="1 2">
    <name type="scientific">Pleomorphomonas carboxyditropha</name>
    <dbReference type="NCBI Taxonomy" id="2023338"/>
    <lineage>
        <taxon>Bacteria</taxon>
        <taxon>Pseudomonadati</taxon>
        <taxon>Pseudomonadota</taxon>
        <taxon>Alphaproteobacteria</taxon>
        <taxon>Hyphomicrobiales</taxon>
        <taxon>Pleomorphomonadaceae</taxon>
        <taxon>Pleomorphomonas</taxon>
    </lineage>
</organism>
<keyword evidence="2" id="KW-1185">Reference proteome</keyword>
<dbReference type="Proteomes" id="UP000231070">
    <property type="component" value="Unassembled WGS sequence"/>
</dbReference>
<dbReference type="EMBL" id="NQVN01000001">
    <property type="protein sequence ID" value="PIP00683.1"/>
    <property type="molecule type" value="Genomic_DNA"/>
</dbReference>
<name>A0A2G9X2A4_9HYPH</name>
<comment type="caution">
    <text evidence="1">The sequence shown here is derived from an EMBL/GenBank/DDBJ whole genome shotgun (WGS) entry which is preliminary data.</text>
</comment>